<evidence type="ECO:0000313" key="8">
    <source>
        <dbReference type="EMBL" id="MEA0971707.1"/>
    </source>
</evidence>
<dbReference type="PROSITE" id="PS51898">
    <property type="entry name" value="TYR_RECOMBINASE"/>
    <property type="match status" value="1"/>
</dbReference>
<evidence type="ECO:0000256" key="5">
    <source>
        <dbReference type="ARBA" id="ARBA00023163"/>
    </source>
</evidence>
<dbReference type="Proteomes" id="UP001291687">
    <property type="component" value="Unassembled WGS sequence"/>
</dbReference>
<keyword evidence="2" id="KW-1029">Fimbrium biogenesis</keyword>
<keyword evidence="9" id="KW-1185">Reference proteome</keyword>
<evidence type="ECO:0000259" key="7">
    <source>
        <dbReference type="PROSITE" id="PS51898"/>
    </source>
</evidence>
<dbReference type="InterPro" id="IPR050090">
    <property type="entry name" value="Tyrosine_recombinase_XerCD"/>
</dbReference>
<dbReference type="SUPFAM" id="SSF56349">
    <property type="entry name" value="DNA breaking-rejoining enzymes"/>
    <property type="match status" value="1"/>
</dbReference>
<comment type="caution">
    <text evidence="8">The sequence shown here is derived from an EMBL/GenBank/DDBJ whole genome shotgun (WGS) entry which is preliminary data.</text>
</comment>
<dbReference type="PANTHER" id="PTHR30349:SF62">
    <property type="entry name" value="TYPE 1 FIMBRIAE REGULATORY PROTEIN FIMB-RELATED"/>
    <property type="match status" value="1"/>
</dbReference>
<sequence length="149" mass="17282">MILLAYRHGLRVSELVSLRWQQIDLTSGLMQVNRRKNGLNSVHPLFGPELRALRKIKRAYPQTDYVFISERGSPMIDSTFRKIVARAGVEAQLGFSIHPHMLRHSTGYKLANDSQDTRTIQQYLGHKNIRHTVRYTELSADKFTHLWPD</sequence>
<proteinExistence type="inferred from homology"/>
<reference evidence="8 9" key="1">
    <citation type="submission" date="2023-03" db="EMBL/GenBank/DDBJ databases">
        <title>Host association and intracellularity evolved multiple times independently in the Rickettsiales.</title>
        <authorList>
            <person name="Castelli M."/>
            <person name="Nardi T."/>
            <person name="Gammuto L."/>
            <person name="Bellinzona G."/>
            <person name="Sabaneyeva E."/>
            <person name="Potekhin A."/>
            <person name="Serra V."/>
            <person name="Petroni G."/>
            <person name="Sassera D."/>
        </authorList>
    </citation>
    <scope>NUCLEOTIDE SEQUENCE [LARGE SCALE GENOMIC DNA]</scope>
    <source>
        <strain evidence="8 9">Sr 2-6</strain>
    </source>
</reference>
<evidence type="ECO:0000313" key="9">
    <source>
        <dbReference type="Proteomes" id="UP001291687"/>
    </source>
</evidence>
<dbReference type="InterPro" id="IPR013762">
    <property type="entry name" value="Integrase-like_cat_sf"/>
</dbReference>
<evidence type="ECO:0000256" key="3">
    <source>
        <dbReference type="ARBA" id="ARBA00022908"/>
    </source>
</evidence>
<protein>
    <submittedName>
        <fullName evidence="8">Phage integrase domain protein</fullName>
    </submittedName>
</protein>
<dbReference type="Pfam" id="PF00589">
    <property type="entry name" value="Phage_integrase"/>
    <property type="match status" value="1"/>
</dbReference>
<comment type="similarity">
    <text evidence="1">Belongs to the 'phage' integrase family.</text>
</comment>
<accession>A0ABU5NEV0</accession>
<keyword evidence="6" id="KW-0233">DNA recombination</keyword>
<keyword evidence="5" id="KW-0804">Transcription</keyword>
<dbReference type="EMBL" id="JARJFB010000226">
    <property type="protein sequence ID" value="MEA0971707.1"/>
    <property type="molecule type" value="Genomic_DNA"/>
</dbReference>
<dbReference type="PANTHER" id="PTHR30349">
    <property type="entry name" value="PHAGE INTEGRASE-RELATED"/>
    <property type="match status" value="1"/>
</dbReference>
<feature type="domain" description="Tyr recombinase" evidence="7">
    <location>
        <begin position="1"/>
        <end position="148"/>
    </location>
</feature>
<evidence type="ECO:0000256" key="4">
    <source>
        <dbReference type="ARBA" id="ARBA00023015"/>
    </source>
</evidence>
<keyword evidence="3" id="KW-0229">DNA integration</keyword>
<name>A0ABU5NEV0_9RICK</name>
<evidence type="ECO:0000256" key="6">
    <source>
        <dbReference type="ARBA" id="ARBA00023172"/>
    </source>
</evidence>
<organism evidence="8 9">
    <name type="scientific">Candidatus Megaera venefica</name>
    <dbReference type="NCBI Taxonomy" id="2055910"/>
    <lineage>
        <taxon>Bacteria</taxon>
        <taxon>Pseudomonadati</taxon>
        <taxon>Pseudomonadota</taxon>
        <taxon>Alphaproteobacteria</taxon>
        <taxon>Rickettsiales</taxon>
        <taxon>Rickettsiaceae</taxon>
        <taxon>Candidatus Megaera</taxon>
    </lineage>
</organism>
<dbReference type="Gene3D" id="1.10.443.10">
    <property type="entry name" value="Intergrase catalytic core"/>
    <property type="match status" value="1"/>
</dbReference>
<dbReference type="InterPro" id="IPR011010">
    <property type="entry name" value="DNA_brk_join_enz"/>
</dbReference>
<evidence type="ECO:0000256" key="1">
    <source>
        <dbReference type="ARBA" id="ARBA00008857"/>
    </source>
</evidence>
<gene>
    <name evidence="8" type="ORF">Megvenef_01691</name>
</gene>
<dbReference type="InterPro" id="IPR002104">
    <property type="entry name" value="Integrase_catalytic"/>
</dbReference>
<keyword evidence="4" id="KW-0805">Transcription regulation</keyword>
<evidence type="ECO:0000256" key="2">
    <source>
        <dbReference type="ARBA" id="ARBA00022558"/>
    </source>
</evidence>